<keyword evidence="3" id="KW-1185">Reference proteome</keyword>
<evidence type="ECO:0000256" key="1">
    <source>
        <dbReference type="SAM" id="MobiDB-lite"/>
    </source>
</evidence>
<comment type="caution">
    <text evidence="2">The sequence shown here is derived from an EMBL/GenBank/DDBJ whole genome shotgun (WGS) entry which is preliminary data.</text>
</comment>
<feature type="compositionally biased region" description="Basic and acidic residues" evidence="1">
    <location>
        <begin position="103"/>
        <end position="113"/>
    </location>
</feature>
<protein>
    <submittedName>
        <fullName evidence="2">Uncharacterized protein</fullName>
    </submittedName>
</protein>
<evidence type="ECO:0000313" key="3">
    <source>
        <dbReference type="Proteomes" id="UP001549119"/>
    </source>
</evidence>
<dbReference type="EMBL" id="JBEPNW010000002">
    <property type="protein sequence ID" value="MET3866006.1"/>
    <property type="molecule type" value="Genomic_DNA"/>
</dbReference>
<dbReference type="Proteomes" id="UP001549119">
    <property type="component" value="Unassembled WGS sequence"/>
</dbReference>
<proteinExistence type="predicted"/>
<organism evidence="2 3">
    <name type="scientific">Methylobacterium radiotolerans</name>
    <dbReference type="NCBI Taxonomy" id="31998"/>
    <lineage>
        <taxon>Bacteria</taxon>
        <taxon>Pseudomonadati</taxon>
        <taxon>Pseudomonadota</taxon>
        <taxon>Alphaproteobacteria</taxon>
        <taxon>Hyphomicrobiales</taxon>
        <taxon>Methylobacteriaceae</taxon>
        <taxon>Methylobacterium</taxon>
    </lineage>
</organism>
<name>A0ABV2NHM0_9HYPH</name>
<evidence type="ECO:0000313" key="2">
    <source>
        <dbReference type="EMBL" id="MET3866006.1"/>
    </source>
</evidence>
<sequence length="161" mass="17985">MTIDEAAGQPRRLDVAAGFTLRAAAGGDLIEVAVEVALRQRRRVVAGPARRSWHHALETPNREIECVHEHVDDAHRIVLGQVGVQPVRQWRDVVAIRTPDEPRHTSLHRHAEPIRTPTSSHGLYPERPSKWSSRAPRRAREIVEFGQPIRLSPADGGQQPA</sequence>
<gene>
    <name evidence="2" type="ORF">ABIC20_003315</name>
</gene>
<reference evidence="2 3" key="1">
    <citation type="submission" date="2024-06" db="EMBL/GenBank/DDBJ databases">
        <title>Genomics of switchgrass bacterial isolates.</title>
        <authorList>
            <person name="Shade A."/>
        </authorList>
    </citation>
    <scope>NUCLEOTIDE SEQUENCE [LARGE SCALE GENOMIC DNA]</scope>
    <source>
        <strain evidence="2 3">PvP084</strain>
    </source>
</reference>
<feature type="region of interest" description="Disordered" evidence="1">
    <location>
        <begin position="103"/>
        <end position="139"/>
    </location>
</feature>
<accession>A0ABV2NHM0</accession>